<dbReference type="InterPro" id="IPR027417">
    <property type="entry name" value="P-loop_NTPase"/>
</dbReference>
<dbReference type="Pfam" id="PF12774">
    <property type="entry name" value="AAA_6"/>
    <property type="match status" value="1"/>
</dbReference>
<dbReference type="Gene3D" id="3.20.180.20">
    <property type="entry name" value="Dynein heavy chain, N-terminal domain 2"/>
    <property type="match status" value="1"/>
</dbReference>
<reference evidence="3" key="1">
    <citation type="submission" date="2021-02" db="EMBL/GenBank/DDBJ databases">
        <authorList>
            <person name="Nowell W R."/>
        </authorList>
    </citation>
    <scope>NUCLEOTIDE SEQUENCE</scope>
</reference>
<dbReference type="GO" id="GO:0045505">
    <property type="term" value="F:dynein intermediate chain binding"/>
    <property type="evidence" value="ECO:0007669"/>
    <property type="project" value="InterPro"/>
</dbReference>
<evidence type="ECO:0000259" key="1">
    <source>
        <dbReference type="Pfam" id="PF08393"/>
    </source>
</evidence>
<dbReference type="GO" id="GO:0007018">
    <property type="term" value="P:microtubule-based movement"/>
    <property type="evidence" value="ECO:0007669"/>
    <property type="project" value="InterPro"/>
</dbReference>
<accession>A0A8S3GT49</accession>
<dbReference type="InterPro" id="IPR013602">
    <property type="entry name" value="Dynein_heavy_linker"/>
</dbReference>
<dbReference type="Gene3D" id="1.20.58.1120">
    <property type="match status" value="1"/>
</dbReference>
<dbReference type="PANTHER" id="PTHR22878">
    <property type="entry name" value="DYNEIN HEAVY CHAIN 6, AXONEMAL-LIKE-RELATED"/>
    <property type="match status" value="1"/>
</dbReference>
<evidence type="ECO:0000313" key="4">
    <source>
        <dbReference type="Proteomes" id="UP000676336"/>
    </source>
</evidence>
<proteinExistence type="predicted"/>
<dbReference type="PANTHER" id="PTHR22878:SF63">
    <property type="entry name" value="DYNEIN AXONEMAL HEAVY CHAIN 10"/>
    <property type="match status" value="1"/>
</dbReference>
<feature type="domain" description="Dynein heavy chain linker" evidence="1">
    <location>
        <begin position="1"/>
        <end position="65"/>
    </location>
</feature>
<dbReference type="Proteomes" id="UP000676336">
    <property type="component" value="Unassembled WGS sequence"/>
</dbReference>
<dbReference type="Pfam" id="PF08393">
    <property type="entry name" value="DHC_N2"/>
    <property type="match status" value="1"/>
</dbReference>
<gene>
    <name evidence="3" type="ORF">SMN809_LOCUS66103</name>
</gene>
<dbReference type="InterPro" id="IPR026983">
    <property type="entry name" value="DHC"/>
</dbReference>
<evidence type="ECO:0000313" key="3">
    <source>
        <dbReference type="EMBL" id="CAF5172270.1"/>
    </source>
</evidence>
<protein>
    <submittedName>
        <fullName evidence="3">Uncharacterized protein</fullName>
    </submittedName>
</protein>
<dbReference type="FunFam" id="1.20.58.1120:FF:000008">
    <property type="entry name" value="Dynein heavy chain 10, axonemal"/>
    <property type="match status" value="1"/>
</dbReference>
<dbReference type="Gene3D" id="3.40.50.300">
    <property type="entry name" value="P-loop containing nucleotide triphosphate hydrolases"/>
    <property type="match status" value="1"/>
</dbReference>
<sequence length="240" mass="28085">MFDNISSLRLIKVSDTVTQAQAMISAEKEEMPFKQSIITEGRVEDWMTKVLEEMRRTNKAITKEAVYYYRFRKTRIGWMYNYQGMVVLAANQIWWSWEVEDTFIKVSKGQKMAMKNYAKQLNTQIEEVVTEIRNPLASNDRKKFNTVLIIDVHAKDIIDKFVRDSILNAREFDWESQLRFYWINDTDELTIRQCTGEFGYGYEYMGLNGRLVITPLTDRIYLTITQALSMYLGCAPAGPA</sequence>
<dbReference type="InterPro" id="IPR042228">
    <property type="entry name" value="Dynein_linker_3"/>
</dbReference>
<feature type="non-terminal residue" evidence="3">
    <location>
        <position position="1"/>
    </location>
</feature>
<dbReference type="AlphaFoldDB" id="A0A8S3GT49"/>
<dbReference type="EMBL" id="CAJOBI010312678">
    <property type="protein sequence ID" value="CAF5172270.1"/>
    <property type="molecule type" value="Genomic_DNA"/>
</dbReference>
<dbReference type="GO" id="GO:0005524">
    <property type="term" value="F:ATP binding"/>
    <property type="evidence" value="ECO:0007669"/>
    <property type="project" value="InterPro"/>
</dbReference>
<feature type="domain" description="Dynein heavy chain hydrolytic ATP-binding dynein motor region" evidence="2">
    <location>
        <begin position="200"/>
        <end position="240"/>
    </location>
</feature>
<evidence type="ECO:0000259" key="2">
    <source>
        <dbReference type="Pfam" id="PF12774"/>
    </source>
</evidence>
<organism evidence="3 4">
    <name type="scientific">Rotaria magnacalcarata</name>
    <dbReference type="NCBI Taxonomy" id="392030"/>
    <lineage>
        <taxon>Eukaryota</taxon>
        <taxon>Metazoa</taxon>
        <taxon>Spiralia</taxon>
        <taxon>Gnathifera</taxon>
        <taxon>Rotifera</taxon>
        <taxon>Eurotatoria</taxon>
        <taxon>Bdelloidea</taxon>
        <taxon>Philodinida</taxon>
        <taxon>Philodinidae</taxon>
        <taxon>Rotaria</taxon>
    </lineage>
</organism>
<comment type="caution">
    <text evidence="3">The sequence shown here is derived from an EMBL/GenBank/DDBJ whole genome shotgun (WGS) entry which is preliminary data.</text>
</comment>
<dbReference type="InterPro" id="IPR035699">
    <property type="entry name" value="AAA_6"/>
</dbReference>
<dbReference type="GO" id="GO:0051959">
    <property type="term" value="F:dynein light intermediate chain binding"/>
    <property type="evidence" value="ECO:0007669"/>
    <property type="project" value="InterPro"/>
</dbReference>
<name>A0A8S3GT49_9BILA</name>
<dbReference type="GO" id="GO:0030286">
    <property type="term" value="C:dynein complex"/>
    <property type="evidence" value="ECO:0007669"/>
    <property type="project" value="InterPro"/>
</dbReference>